<reference evidence="5" key="1">
    <citation type="submission" date="2021-01" db="EMBL/GenBank/DDBJ databases">
        <title>Modified the classification status of verrucomicrobia.</title>
        <authorList>
            <person name="Feng X."/>
        </authorList>
    </citation>
    <scope>NUCLEOTIDE SEQUENCE</scope>
    <source>
        <strain evidence="5">JCM 18052</strain>
    </source>
</reference>
<organism evidence="5 6">
    <name type="scientific">Luteolibacter yonseiensis</name>
    <dbReference type="NCBI Taxonomy" id="1144680"/>
    <lineage>
        <taxon>Bacteria</taxon>
        <taxon>Pseudomonadati</taxon>
        <taxon>Verrucomicrobiota</taxon>
        <taxon>Verrucomicrobiia</taxon>
        <taxon>Verrucomicrobiales</taxon>
        <taxon>Verrucomicrobiaceae</taxon>
        <taxon>Luteolibacter</taxon>
    </lineage>
</organism>
<dbReference type="GO" id="GO:1990351">
    <property type="term" value="C:transporter complex"/>
    <property type="evidence" value="ECO:0007669"/>
    <property type="project" value="TreeGrafter"/>
</dbReference>
<dbReference type="InterPro" id="IPR005653">
    <property type="entry name" value="OstA-like_N"/>
</dbReference>
<sequence>MLKLGAWVISPFLLLPLAAQDVLPENVPVTPPVDAITPVPSPELPFGTPTIGTDSVMPKELNITWSGPAEFTQNEGAQLNGPDLKLAGDNGLEVFADRARVDFKTESVTLEGNVSVYQGNSLQRGDRAVYYYKKKILDASGLRASLDPILLESGKFTVEDRGGKKVYVGEDAGITTDDAEHPNFWVRSKKTTIFPNDKIVFNDLKLYVGDTPVFWLPYLSQPLDAELGYHFIPGSRSTWGVFLQNTYGIMLGGDHDETTGATENQWLLSRWHFDLMSRRGVGTGVDLVDTRIENKEEISGLSFYYLNDLDPQINRTGIPRGVVNEDRYKLEFKHRLEFDLPDDASWRLDTNFSKLSDEHFLEDFEPREYRTNPAPDNTLGIYRTDEDSLLSLYGRFRTNDFYRADTRLPEVAYDRARAPLFDLPILHEGSTSFGVIGEKAADPTRNAILNPLLNLTAGDPATKPLLRQLSGFDRQLAERILALPVGDPRREAIRTQLLDASYTRFNTYQELSMPVTLGGFFNITPEAGLGYTRYGAVDGPVDSSDKTLLHFGTETSVKFSKDLGDFRNPQWGLDGLQHIFQPYSLWSVVSTDDFDLEDPQVDRLTPTTRPRPLDPTRFTAVDQLQSWNVVRFGSRNRLLTQRDQQSFEWLFLNTYIDAFINDPEGKRNYSNLYNDVRWEPLPWMGVDFETQFPVVSGGSGFNEFSSRLRFMPTEGFEFSLGYRYLNGHPVMVDSDRFDVQTYTRLNENWGIGTRHILELDDSTLELQQYTIHRDLGNWVAGMGVTHRDNRLEEEYGVIFSLTLKDFPDVSLPLELDTD</sequence>
<keyword evidence="2" id="KW-0732">Signal</keyword>
<comment type="caution">
    <text evidence="5">The sequence shown here is derived from an EMBL/GenBank/DDBJ whole genome shotgun (WGS) entry which is preliminary data.</text>
</comment>
<dbReference type="Pfam" id="PF04453">
    <property type="entry name" value="LptD"/>
    <property type="match status" value="1"/>
</dbReference>
<evidence type="ECO:0000259" key="3">
    <source>
        <dbReference type="Pfam" id="PF03968"/>
    </source>
</evidence>
<dbReference type="InterPro" id="IPR050218">
    <property type="entry name" value="LptD"/>
</dbReference>
<dbReference type="GO" id="GO:0009279">
    <property type="term" value="C:cell outer membrane"/>
    <property type="evidence" value="ECO:0007669"/>
    <property type="project" value="TreeGrafter"/>
</dbReference>
<evidence type="ECO:0000313" key="5">
    <source>
        <dbReference type="EMBL" id="MBK1814723.1"/>
    </source>
</evidence>
<feature type="signal peptide" evidence="2">
    <location>
        <begin position="1"/>
        <end position="21"/>
    </location>
</feature>
<evidence type="ECO:0000259" key="4">
    <source>
        <dbReference type="Pfam" id="PF04453"/>
    </source>
</evidence>
<feature type="chain" id="PRO_5037096155" evidence="2">
    <location>
        <begin position="22"/>
        <end position="818"/>
    </location>
</feature>
<dbReference type="EMBL" id="JAENIK010000004">
    <property type="protein sequence ID" value="MBK1814723.1"/>
    <property type="molecule type" value="Genomic_DNA"/>
</dbReference>
<dbReference type="PANTHER" id="PTHR30189:SF1">
    <property type="entry name" value="LPS-ASSEMBLY PROTEIN LPTD"/>
    <property type="match status" value="1"/>
</dbReference>
<keyword evidence="6" id="KW-1185">Reference proteome</keyword>
<dbReference type="RefSeq" id="WP_200349676.1">
    <property type="nucleotide sequence ID" value="NZ_BAABHZ010000010.1"/>
</dbReference>
<keyword evidence="1" id="KW-0998">Cell outer membrane</keyword>
<dbReference type="AlphaFoldDB" id="A0A934R251"/>
<proteinExistence type="predicted"/>
<gene>
    <name evidence="5" type="primary">lptD</name>
    <name evidence="5" type="ORF">JIN84_03805</name>
</gene>
<dbReference type="Gene3D" id="2.60.450.10">
    <property type="entry name" value="Lipopolysaccharide (LPS) transport protein A like domain"/>
    <property type="match status" value="1"/>
</dbReference>
<dbReference type="InterPro" id="IPR007543">
    <property type="entry name" value="LptD_C"/>
</dbReference>
<dbReference type="PANTHER" id="PTHR30189">
    <property type="entry name" value="LPS-ASSEMBLY PROTEIN"/>
    <property type="match status" value="1"/>
</dbReference>
<evidence type="ECO:0000256" key="1">
    <source>
        <dbReference type="ARBA" id="ARBA00023237"/>
    </source>
</evidence>
<protein>
    <submittedName>
        <fullName evidence="5">LPS assembly protein LptD</fullName>
    </submittedName>
</protein>
<keyword evidence="1" id="KW-0472">Membrane</keyword>
<dbReference type="GO" id="GO:0061024">
    <property type="term" value="P:membrane organization"/>
    <property type="evidence" value="ECO:0007669"/>
    <property type="project" value="InterPro"/>
</dbReference>
<accession>A0A934R251</accession>
<evidence type="ECO:0000256" key="2">
    <source>
        <dbReference type="SAM" id="SignalP"/>
    </source>
</evidence>
<name>A0A934R251_9BACT</name>
<dbReference type="Proteomes" id="UP000600139">
    <property type="component" value="Unassembled WGS sequence"/>
</dbReference>
<dbReference type="Pfam" id="PF03968">
    <property type="entry name" value="LptD_N"/>
    <property type="match status" value="1"/>
</dbReference>
<feature type="domain" description="LptD C-terminal" evidence="4">
    <location>
        <begin position="327"/>
        <end position="729"/>
    </location>
</feature>
<evidence type="ECO:0000313" key="6">
    <source>
        <dbReference type="Proteomes" id="UP000600139"/>
    </source>
</evidence>
<feature type="domain" description="Organic solvent tolerance-like N-terminal" evidence="3">
    <location>
        <begin position="94"/>
        <end position="141"/>
    </location>
</feature>